<evidence type="ECO:0000313" key="1">
    <source>
        <dbReference type="EMBL" id="KAF3888379.1"/>
    </source>
</evidence>
<sequence length="178" mass="20086">MNQQEPPNNQSTSNQNNAVNPMDLLLDEEWFRKAIEAEDKVGGNIGAGLDWGSAFGELMLNFELLGRLKTLRISLNREVRLLLNNWNLGTATTIAVKTAKEKLLQRLRLPTSDVRERILAVLAMDELYCQEFICDRQILRELVGVLLTQEDWETIAAVAADSLKAQIMQQVSFEKISA</sequence>
<organism evidence="2">
    <name type="scientific">Tolypothrix bouteillei VB521301</name>
    <dbReference type="NCBI Taxonomy" id="1479485"/>
    <lineage>
        <taxon>Bacteria</taxon>
        <taxon>Bacillati</taxon>
        <taxon>Cyanobacteriota</taxon>
        <taxon>Cyanophyceae</taxon>
        <taxon>Nostocales</taxon>
        <taxon>Tolypothrichaceae</taxon>
        <taxon>Tolypothrix</taxon>
    </lineage>
</organism>
<reference evidence="2" key="1">
    <citation type="journal article" date="2015" name="Genome Announc.">
        <title>Draft Genome Sequence of Tolypothrix boutellei Strain VB521301.</title>
        <authorList>
            <person name="Chandrababunaidu M.M."/>
            <person name="Singh D."/>
            <person name="Sen D."/>
            <person name="Bhan S."/>
            <person name="Das S."/>
            <person name="Gupta A."/>
            <person name="Adhikary S.P."/>
            <person name="Tripathy S."/>
        </authorList>
    </citation>
    <scope>NUCLEOTIDE SEQUENCE</scope>
    <source>
        <strain evidence="2">VB521301</strain>
    </source>
</reference>
<dbReference type="AlphaFoldDB" id="A0A0C1ND56"/>
<gene>
    <name evidence="2" type="ORF">DA73_0204245</name>
    <name evidence="1" type="ORF">DA73_0400024975</name>
</gene>
<dbReference type="Proteomes" id="UP000029738">
    <property type="component" value="Unassembled WGS sequence"/>
</dbReference>
<dbReference type="EMBL" id="JHEG04000001">
    <property type="protein sequence ID" value="KAF3888379.1"/>
    <property type="molecule type" value="Genomic_DNA"/>
</dbReference>
<reference evidence="1" key="2">
    <citation type="submission" date="2019-11" db="EMBL/GenBank/DDBJ databases">
        <title>Improved Assembly of Tolypothrix boutellei genome.</title>
        <authorList>
            <person name="Sarangi A.N."/>
            <person name="Mukherjee M."/>
            <person name="Ghosh S."/>
            <person name="Singh D."/>
            <person name="Das A."/>
            <person name="Kant S."/>
            <person name="Prusty A."/>
            <person name="Tripathy S."/>
        </authorList>
    </citation>
    <scope>NUCLEOTIDE SEQUENCE</scope>
    <source>
        <strain evidence="1">VB521301</strain>
    </source>
</reference>
<accession>A0A0C1ND56</accession>
<dbReference type="EMBL" id="JHEG02000019">
    <property type="protein sequence ID" value="KIE12727.1"/>
    <property type="molecule type" value="Genomic_DNA"/>
</dbReference>
<evidence type="ECO:0000313" key="2">
    <source>
        <dbReference type="EMBL" id="KIE12727.1"/>
    </source>
</evidence>
<dbReference type="OrthoDB" id="512962at2"/>
<comment type="caution">
    <text evidence="2">The sequence shown here is derived from an EMBL/GenBank/DDBJ whole genome shotgun (WGS) entry which is preliminary data.</text>
</comment>
<evidence type="ECO:0000313" key="3">
    <source>
        <dbReference type="Proteomes" id="UP000029738"/>
    </source>
</evidence>
<proteinExistence type="predicted"/>
<dbReference type="STRING" id="1479485.DA73_0204245"/>
<keyword evidence="3" id="KW-1185">Reference proteome</keyword>
<name>A0A0C1ND56_9CYAN</name>
<dbReference type="RefSeq" id="WP_038089971.1">
    <property type="nucleotide sequence ID" value="NZ_JHEG04000001.1"/>
</dbReference>
<protein>
    <submittedName>
        <fullName evidence="2">Uncharacterized protein</fullName>
    </submittedName>
</protein>